<evidence type="ECO:0000256" key="2">
    <source>
        <dbReference type="ARBA" id="ARBA00022694"/>
    </source>
</evidence>
<dbReference type="GO" id="GO:1990481">
    <property type="term" value="P:mRNA pseudouridine synthesis"/>
    <property type="evidence" value="ECO:0007669"/>
    <property type="project" value="TreeGrafter"/>
</dbReference>
<dbReference type="OrthoDB" id="10256309at2759"/>
<comment type="catalytic activity">
    <reaction evidence="4">
        <text>a uridine in tRNA = a pseudouridine in tRNA</text>
        <dbReference type="Rhea" id="RHEA:54572"/>
        <dbReference type="Rhea" id="RHEA-COMP:13339"/>
        <dbReference type="Rhea" id="RHEA-COMP:13934"/>
        <dbReference type="ChEBI" id="CHEBI:65314"/>
        <dbReference type="ChEBI" id="CHEBI:65315"/>
    </reaction>
</comment>
<keyword evidence="3" id="KW-0413">Isomerase</keyword>
<sequence>MVNAQLVETSNAELNAIPKKLKFVMFISYCGTKYYGMQVNKDIPTIEKMMLDALLKRKLITTDERHQPSLFRFQRAARTDKGVSAVRQLCSMFLPLTEAQCSVAVNELNEFLPEDIRIMDMMRVTRTFDAKKWCFCRTYIYTLPSIAFTPSEDVAFLLVFSREQLKKVNHLLCAEPFIMNGIEFLNIEIQGQSFMLHQIRKMVGKHSVLFFHSFIFDSVSKVCVSPLCVVIWTKPLCQKLGCLRGCV</sequence>
<dbReference type="InterPro" id="IPR020095">
    <property type="entry name" value="PsdUridine_synth_TruA_C"/>
</dbReference>
<organism evidence="7">
    <name type="scientific">Soboliphyme baturini</name>
    <dbReference type="NCBI Taxonomy" id="241478"/>
    <lineage>
        <taxon>Eukaryota</taxon>
        <taxon>Metazoa</taxon>
        <taxon>Ecdysozoa</taxon>
        <taxon>Nematoda</taxon>
        <taxon>Enoplea</taxon>
        <taxon>Dorylaimia</taxon>
        <taxon>Dioctophymatida</taxon>
        <taxon>Dioctophymatoidea</taxon>
        <taxon>Soboliphymatidae</taxon>
        <taxon>Soboliphyme</taxon>
    </lineage>
</organism>
<dbReference type="PANTHER" id="PTHR11142">
    <property type="entry name" value="PSEUDOURIDYLATE SYNTHASE"/>
    <property type="match status" value="1"/>
</dbReference>
<comment type="similarity">
    <text evidence="1">Belongs to the tRNA pseudouridine synthase TruA family.</text>
</comment>
<keyword evidence="2" id="KW-0819">tRNA processing</keyword>
<proteinExistence type="inferred from homology"/>
<evidence type="ECO:0000313" key="7">
    <source>
        <dbReference type="WBParaSite" id="SBAD_0000426801-mRNA-1"/>
    </source>
</evidence>
<dbReference type="InterPro" id="IPR020094">
    <property type="entry name" value="TruA/RsuA/RluB/E/F_N"/>
</dbReference>
<reference evidence="7" key="1">
    <citation type="submission" date="2016-06" db="UniProtKB">
        <authorList>
            <consortium name="WormBaseParasite"/>
        </authorList>
    </citation>
    <scope>IDENTIFICATION</scope>
</reference>
<evidence type="ECO:0000256" key="4">
    <source>
        <dbReference type="ARBA" id="ARBA00036943"/>
    </source>
</evidence>
<dbReference type="InterPro" id="IPR001406">
    <property type="entry name" value="PsdUridine_synth_TruA"/>
</dbReference>
<evidence type="ECO:0000256" key="3">
    <source>
        <dbReference type="ARBA" id="ARBA00023235"/>
    </source>
</evidence>
<evidence type="ECO:0000313" key="5">
    <source>
        <dbReference type="EMBL" id="VDP03337.1"/>
    </source>
</evidence>
<accession>A0A183IKE1</accession>
<dbReference type="SUPFAM" id="SSF55120">
    <property type="entry name" value="Pseudouridine synthase"/>
    <property type="match status" value="1"/>
</dbReference>
<dbReference type="InterPro" id="IPR020103">
    <property type="entry name" value="PsdUridine_synth_cat_dom_sf"/>
</dbReference>
<gene>
    <name evidence="5" type="ORF">SBAD_LOCUS4087</name>
</gene>
<reference evidence="5 6" key="2">
    <citation type="submission" date="2018-11" db="EMBL/GenBank/DDBJ databases">
        <authorList>
            <consortium name="Pathogen Informatics"/>
        </authorList>
    </citation>
    <scope>NUCLEOTIDE SEQUENCE [LARGE SCALE GENOMIC DNA]</scope>
</reference>
<name>A0A183IKE1_9BILA</name>
<evidence type="ECO:0000313" key="6">
    <source>
        <dbReference type="Proteomes" id="UP000270296"/>
    </source>
</evidence>
<dbReference type="GO" id="GO:0009982">
    <property type="term" value="F:pseudouridine synthase activity"/>
    <property type="evidence" value="ECO:0007669"/>
    <property type="project" value="InterPro"/>
</dbReference>
<dbReference type="Proteomes" id="UP000270296">
    <property type="component" value="Unassembled WGS sequence"/>
</dbReference>
<dbReference type="Gene3D" id="3.30.70.660">
    <property type="entry name" value="Pseudouridine synthase I, catalytic domain, C-terminal subdomain"/>
    <property type="match status" value="1"/>
</dbReference>
<evidence type="ECO:0000256" key="1">
    <source>
        <dbReference type="ARBA" id="ARBA00009375"/>
    </source>
</evidence>
<dbReference type="GO" id="GO:0031119">
    <property type="term" value="P:tRNA pseudouridine synthesis"/>
    <property type="evidence" value="ECO:0007669"/>
    <property type="project" value="TreeGrafter"/>
</dbReference>
<dbReference type="EMBL" id="UZAM01008118">
    <property type="protein sequence ID" value="VDP03337.1"/>
    <property type="molecule type" value="Genomic_DNA"/>
</dbReference>
<dbReference type="AlphaFoldDB" id="A0A183IKE1"/>
<dbReference type="GO" id="GO:0005634">
    <property type="term" value="C:nucleus"/>
    <property type="evidence" value="ECO:0007669"/>
    <property type="project" value="TreeGrafter"/>
</dbReference>
<dbReference type="GO" id="GO:0003723">
    <property type="term" value="F:RNA binding"/>
    <property type="evidence" value="ECO:0007669"/>
    <property type="project" value="InterPro"/>
</dbReference>
<dbReference type="Gene3D" id="3.30.70.580">
    <property type="entry name" value="Pseudouridine synthase I, catalytic domain, N-terminal subdomain"/>
    <property type="match status" value="1"/>
</dbReference>
<dbReference type="PANTHER" id="PTHR11142:SF4">
    <property type="entry name" value="PSEUDOURIDYLATE SYNTHASE 1 HOMOLOG"/>
    <property type="match status" value="1"/>
</dbReference>
<keyword evidence="6" id="KW-1185">Reference proteome</keyword>
<dbReference type="FunFam" id="3.30.70.580:FF:000002">
    <property type="entry name" value="tRNA pseudouridine synthase"/>
    <property type="match status" value="1"/>
</dbReference>
<dbReference type="WBParaSite" id="SBAD_0000426801-mRNA-1">
    <property type="protein sequence ID" value="SBAD_0000426801-mRNA-1"/>
    <property type="gene ID" value="SBAD_0000426801"/>
</dbReference>
<protein>
    <submittedName>
        <fullName evidence="7">tRNA pseudouridine(38-40) synthase</fullName>
    </submittedName>
</protein>